<evidence type="ECO:0000256" key="2">
    <source>
        <dbReference type="ARBA" id="ARBA00023295"/>
    </source>
</evidence>
<dbReference type="PANTHER" id="PTHR43053:SF4">
    <property type="entry name" value="MYOGENESIS-REGULATING GLYCOSIDASE"/>
    <property type="match status" value="1"/>
</dbReference>
<feature type="transmembrane region" description="Helical" evidence="3">
    <location>
        <begin position="63"/>
        <end position="82"/>
    </location>
</feature>
<dbReference type="Pfam" id="PF21365">
    <property type="entry name" value="Glyco_hydro_31_3rd"/>
    <property type="match status" value="1"/>
</dbReference>
<evidence type="ECO:0000259" key="4">
    <source>
        <dbReference type="Pfam" id="PF21365"/>
    </source>
</evidence>
<evidence type="ECO:0000256" key="3">
    <source>
        <dbReference type="SAM" id="Phobius"/>
    </source>
</evidence>
<evidence type="ECO:0000256" key="1">
    <source>
        <dbReference type="ARBA" id="ARBA00022801"/>
    </source>
</evidence>
<dbReference type="InterPro" id="IPR017853">
    <property type="entry name" value="GH"/>
</dbReference>
<dbReference type="Gene3D" id="3.20.20.80">
    <property type="entry name" value="Glycosidases"/>
    <property type="match status" value="1"/>
</dbReference>
<evidence type="ECO:0000313" key="6">
    <source>
        <dbReference type="Proteomes" id="UP001152320"/>
    </source>
</evidence>
<keyword evidence="3" id="KW-1133">Transmembrane helix</keyword>
<feature type="domain" description="Glycosyl hydrolase family 31 C-terminal" evidence="4">
    <location>
        <begin position="629"/>
        <end position="709"/>
    </location>
</feature>
<dbReference type="AlphaFoldDB" id="A0A9Q1BNB9"/>
<dbReference type="CDD" id="cd06592">
    <property type="entry name" value="GH31_NET37"/>
    <property type="match status" value="1"/>
</dbReference>
<dbReference type="OrthoDB" id="10070917at2759"/>
<dbReference type="Gene3D" id="2.60.40.1180">
    <property type="entry name" value="Golgi alpha-mannosidase II"/>
    <property type="match status" value="1"/>
</dbReference>
<sequence>MAKLGLRDHKYDEFSAATAMDLLKMEVEMSSSSPNKTRSLLWKSPSMEVKKSTTFLNKKTRRGLIIVSITMGILVFLSWYYITQHGRMSIRQAGPIHFNPTGRKLYVKNEEGDFVFQGDIGMLLPDDVYPMTCEKTLQGDAICINWLKSSEENELLADMEITSAKDGAINTIQIKWLSKRLDAPLQDCILLSTVPWYYGSPTNPVLWPMQDMEIPMQPFISGETNQGEQSFESLLERYWLSSKGFTVKVDEDIPLYISANENNSQKLCLKSEILNSPFQNPLNEYPTLIYTVFISNNLTYAHQEAIKAIFRPPLNTPNENLFKKPIWQMHQPNISNYEHLEFVNSIKERGFKGGDIEVPTSSLLSDLWSLNNLSDDLKDSASDFTWTWKVSPYFEVTSHFFHKMMSQGFLIQDEAGLVPALTKWKDMVVGLLDTTNEDAADWFIDQLMILRNSKSVNSFVFEGGYGKDMPIHFASDSPFNDPNLICKHYTKMADRLGNAGRRKCGHQSQESHLFIQMDPGSPLWHNENGLRGIIPSVILYGLLGYPFVVPPPVCGPVGSNNNVQHPILTRELYIRWTQLLTYLPVMSFCVMPWEFDEEVVNFTRNMVEKHEMEIAPMMKRWALTALTNGEPIIRPIWWNSPRNESALKMDSEFLIGDELLVAPIVDIGATARDIYLPAGTWADILRHKDVHGEQWLRRYEVGLWETPTFRKITLHG</sequence>
<keyword evidence="1" id="KW-0378">Hydrolase</keyword>
<dbReference type="InterPro" id="IPR013780">
    <property type="entry name" value="Glyco_hydro_b"/>
</dbReference>
<dbReference type="InterPro" id="IPR050985">
    <property type="entry name" value="Alpha-glycosidase_related"/>
</dbReference>
<reference evidence="5" key="1">
    <citation type="submission" date="2021-10" db="EMBL/GenBank/DDBJ databases">
        <title>Tropical sea cucumber genome reveals ecological adaptation and Cuvierian tubules defense mechanism.</title>
        <authorList>
            <person name="Chen T."/>
        </authorList>
    </citation>
    <scope>NUCLEOTIDE SEQUENCE</scope>
    <source>
        <strain evidence="5">Nanhai2018</strain>
        <tissue evidence="5">Muscle</tissue>
    </source>
</reference>
<organism evidence="5 6">
    <name type="scientific">Holothuria leucospilota</name>
    <name type="common">Black long sea cucumber</name>
    <name type="synonym">Mertensiothuria leucospilota</name>
    <dbReference type="NCBI Taxonomy" id="206669"/>
    <lineage>
        <taxon>Eukaryota</taxon>
        <taxon>Metazoa</taxon>
        <taxon>Echinodermata</taxon>
        <taxon>Eleutherozoa</taxon>
        <taxon>Echinozoa</taxon>
        <taxon>Holothuroidea</taxon>
        <taxon>Aspidochirotacea</taxon>
        <taxon>Aspidochirotida</taxon>
        <taxon>Holothuriidae</taxon>
        <taxon>Holothuria</taxon>
    </lineage>
</organism>
<keyword evidence="3" id="KW-0472">Membrane</keyword>
<keyword evidence="6" id="KW-1185">Reference proteome</keyword>
<name>A0A9Q1BNB9_HOLLE</name>
<accession>A0A9Q1BNB9</accession>
<comment type="caution">
    <text evidence="5">The sequence shown here is derived from an EMBL/GenBank/DDBJ whole genome shotgun (WGS) entry which is preliminary data.</text>
</comment>
<dbReference type="GO" id="GO:0016798">
    <property type="term" value="F:hydrolase activity, acting on glycosyl bonds"/>
    <property type="evidence" value="ECO:0007669"/>
    <property type="project" value="UniProtKB-KW"/>
</dbReference>
<proteinExistence type="predicted"/>
<dbReference type="Proteomes" id="UP001152320">
    <property type="component" value="Chromosome 14"/>
</dbReference>
<evidence type="ECO:0000313" key="5">
    <source>
        <dbReference type="EMBL" id="KAJ8029842.1"/>
    </source>
</evidence>
<keyword evidence="2 5" id="KW-0326">Glycosidase</keyword>
<dbReference type="EMBL" id="JAIZAY010000014">
    <property type="protein sequence ID" value="KAJ8029842.1"/>
    <property type="molecule type" value="Genomic_DNA"/>
</dbReference>
<protein>
    <submittedName>
        <fullName evidence="5">Myogenesis-regulating glycosidase</fullName>
    </submittedName>
</protein>
<dbReference type="InterPro" id="IPR048395">
    <property type="entry name" value="Glyco_hydro_31_C"/>
</dbReference>
<dbReference type="SUPFAM" id="SSF51011">
    <property type="entry name" value="Glycosyl hydrolase domain"/>
    <property type="match status" value="1"/>
</dbReference>
<dbReference type="SUPFAM" id="SSF51445">
    <property type="entry name" value="(Trans)glycosidases"/>
    <property type="match status" value="1"/>
</dbReference>
<gene>
    <name evidence="5" type="ORF">HOLleu_29349</name>
</gene>
<keyword evidence="3" id="KW-0812">Transmembrane</keyword>
<dbReference type="PANTHER" id="PTHR43053">
    <property type="entry name" value="GLYCOSIDASE FAMILY 31"/>
    <property type="match status" value="1"/>
</dbReference>